<reference evidence="2 4" key="2">
    <citation type="submission" date="2022-12" db="EMBL/GenBank/DDBJ databases">
        <title>Streptococcus alactolyticus LGM, complete genome.</title>
        <authorList>
            <person name="Liu Z."/>
            <person name="Mu C."/>
            <person name="Zhu W."/>
        </authorList>
    </citation>
    <scope>NUCLEOTIDE SEQUENCE [LARGE SCALE GENOMIC DNA]</scope>
    <source>
        <strain evidence="2 4">LGM</strain>
    </source>
</reference>
<dbReference type="GO" id="GO:0005829">
    <property type="term" value="C:cytosol"/>
    <property type="evidence" value="ECO:0007669"/>
    <property type="project" value="TreeGrafter"/>
</dbReference>
<dbReference type="SFLD" id="SFLDG01140">
    <property type="entry name" value="C2.B:_Phosphomannomutase_and_P"/>
    <property type="match status" value="1"/>
</dbReference>
<gene>
    <name evidence="1" type="ORF">FYJ82_05770</name>
    <name evidence="2" type="ORF">O6R09_06710</name>
</gene>
<keyword evidence="4" id="KW-1185">Reference proteome</keyword>
<proteinExistence type="predicted"/>
<evidence type="ECO:0000313" key="2">
    <source>
        <dbReference type="EMBL" id="WBB05979.1"/>
    </source>
</evidence>
<dbReference type="InterPro" id="IPR000150">
    <property type="entry name" value="Cof"/>
</dbReference>
<dbReference type="PANTHER" id="PTHR10000:SF53">
    <property type="entry name" value="5-AMINO-6-(5-PHOSPHO-D-RIBITYLAMINO)URACIL PHOSPHATASE YBJI-RELATED"/>
    <property type="match status" value="1"/>
</dbReference>
<dbReference type="GO" id="GO:0016791">
    <property type="term" value="F:phosphatase activity"/>
    <property type="evidence" value="ECO:0007669"/>
    <property type="project" value="UniProtKB-ARBA"/>
</dbReference>
<dbReference type="EMBL" id="VUNP01000021">
    <property type="protein sequence ID" value="MST53897.1"/>
    <property type="molecule type" value="Genomic_DNA"/>
</dbReference>
<dbReference type="Pfam" id="PF08282">
    <property type="entry name" value="Hydrolase_3"/>
    <property type="match status" value="1"/>
</dbReference>
<name>A0A6N7X3C2_STRAY</name>
<evidence type="ECO:0000313" key="4">
    <source>
        <dbReference type="Proteomes" id="UP001212085"/>
    </source>
</evidence>
<evidence type="ECO:0000313" key="1">
    <source>
        <dbReference type="EMBL" id="MST53897.1"/>
    </source>
</evidence>
<dbReference type="SFLD" id="SFLDS00003">
    <property type="entry name" value="Haloacid_Dehalogenase"/>
    <property type="match status" value="1"/>
</dbReference>
<keyword evidence="1" id="KW-0378">Hydrolase</keyword>
<dbReference type="GO" id="GO:0000287">
    <property type="term" value="F:magnesium ion binding"/>
    <property type="evidence" value="ECO:0007669"/>
    <property type="project" value="TreeGrafter"/>
</dbReference>
<dbReference type="NCBIfam" id="TIGR00099">
    <property type="entry name" value="Cof-subfamily"/>
    <property type="match status" value="1"/>
</dbReference>
<reference evidence="1 3" key="1">
    <citation type="submission" date="2019-08" db="EMBL/GenBank/DDBJ databases">
        <title>In-depth cultivation of the pig gut microbiome towards novel bacterial diversity and tailored functional studies.</title>
        <authorList>
            <person name="Wylensek D."/>
            <person name="Hitch T.C.A."/>
            <person name="Clavel T."/>
        </authorList>
    </citation>
    <scope>NUCLEOTIDE SEQUENCE [LARGE SCALE GENOMIC DNA]</scope>
    <source>
        <strain evidence="1 3">BL-178-WT-3A</strain>
    </source>
</reference>
<dbReference type="CDD" id="cd07518">
    <property type="entry name" value="HAD_YbiV-Like"/>
    <property type="match status" value="1"/>
</dbReference>
<protein>
    <submittedName>
        <fullName evidence="2">Cof-type HAD-IIB family hydrolase</fullName>
    </submittedName>
    <submittedName>
        <fullName evidence="1">HAD family hydrolase</fullName>
    </submittedName>
</protein>
<dbReference type="SUPFAM" id="SSF56784">
    <property type="entry name" value="HAD-like"/>
    <property type="match status" value="1"/>
</dbReference>
<sequence length="266" mass="29560">MIKLVATDMDGTFLNRQGSFDKARLRAVLDDFAQKGILFAAASGRPLLALEKMFADYHHQMAFIAENGTLVKADGSIIFESGLSKPAYLDIIDTLLENPYLSGYDFLLSGEKGAYLHQKASDEYAHFISHYYENVQRVPNLAHIEDAILKVTANFSGDTVRQGEAWFNQRVDFARAVTTGFKSVDIIDSRVNKRTGLEALCQAFEIDSSEVLAFGDNLNDFEMMGFAGTAIATQNARPEIKNISDEVIGDCDEEVVMTYMERLAKP</sequence>
<dbReference type="AlphaFoldDB" id="A0A6N7X3C2"/>
<dbReference type="GeneID" id="99637158"/>
<dbReference type="Proteomes" id="UP000471052">
    <property type="component" value="Unassembled WGS sequence"/>
</dbReference>
<dbReference type="InterPro" id="IPR036412">
    <property type="entry name" value="HAD-like_sf"/>
</dbReference>
<dbReference type="PANTHER" id="PTHR10000">
    <property type="entry name" value="PHOSPHOSERINE PHOSPHATASE"/>
    <property type="match status" value="1"/>
</dbReference>
<evidence type="ECO:0000313" key="3">
    <source>
        <dbReference type="Proteomes" id="UP000471052"/>
    </source>
</evidence>
<dbReference type="Gene3D" id="3.40.50.1000">
    <property type="entry name" value="HAD superfamily/HAD-like"/>
    <property type="match status" value="1"/>
</dbReference>
<dbReference type="RefSeq" id="WP_154455021.1">
    <property type="nucleotide sequence ID" value="NZ_BRXN01000010.1"/>
</dbReference>
<dbReference type="InterPro" id="IPR006379">
    <property type="entry name" value="HAD-SF_hydro_IIB"/>
</dbReference>
<dbReference type="Proteomes" id="UP001212085">
    <property type="component" value="Chromosome"/>
</dbReference>
<organism evidence="1 3">
    <name type="scientific">Streptococcus alactolyticus</name>
    <dbReference type="NCBI Taxonomy" id="29389"/>
    <lineage>
        <taxon>Bacteria</taxon>
        <taxon>Bacillati</taxon>
        <taxon>Bacillota</taxon>
        <taxon>Bacilli</taxon>
        <taxon>Lactobacillales</taxon>
        <taxon>Streptococcaceae</taxon>
        <taxon>Streptococcus</taxon>
    </lineage>
</organism>
<dbReference type="EMBL" id="CP114883">
    <property type="protein sequence ID" value="WBB05979.1"/>
    <property type="molecule type" value="Genomic_DNA"/>
</dbReference>
<dbReference type="InterPro" id="IPR023214">
    <property type="entry name" value="HAD_sf"/>
</dbReference>
<dbReference type="NCBIfam" id="TIGR01484">
    <property type="entry name" value="HAD-SF-IIB"/>
    <property type="match status" value="1"/>
</dbReference>
<dbReference type="OrthoDB" id="9814970at2"/>
<dbReference type="Gene3D" id="3.30.1240.10">
    <property type="match status" value="1"/>
</dbReference>
<accession>A0A6N7X3C2</accession>